<evidence type="ECO:0000256" key="4">
    <source>
        <dbReference type="ARBA" id="ARBA00023136"/>
    </source>
</evidence>
<evidence type="ECO:0000313" key="8">
    <source>
        <dbReference type="Proteomes" id="UP000510869"/>
    </source>
</evidence>
<keyword evidence="2 5" id="KW-0812">Transmembrane</keyword>
<keyword evidence="4 5" id="KW-0472">Membrane</keyword>
<dbReference type="GO" id="GO:0016020">
    <property type="term" value="C:membrane"/>
    <property type="evidence" value="ECO:0007669"/>
    <property type="project" value="UniProtKB-SubCell"/>
</dbReference>
<feature type="transmembrane region" description="Helical" evidence="5">
    <location>
        <begin position="12"/>
        <end position="35"/>
    </location>
</feature>
<feature type="transmembrane region" description="Helical" evidence="5">
    <location>
        <begin position="210"/>
        <end position="240"/>
    </location>
</feature>
<evidence type="ECO:0000256" key="5">
    <source>
        <dbReference type="SAM" id="Phobius"/>
    </source>
</evidence>
<keyword evidence="8" id="KW-1185">Reference proteome</keyword>
<evidence type="ECO:0000313" key="7">
    <source>
        <dbReference type="EMBL" id="QLK26811.1"/>
    </source>
</evidence>
<feature type="domain" description="O-antigen ligase-related" evidence="6">
    <location>
        <begin position="175"/>
        <end position="310"/>
    </location>
</feature>
<comment type="subcellular location">
    <subcellularLocation>
        <location evidence="1">Membrane</location>
        <topology evidence="1">Multi-pass membrane protein</topology>
    </subcellularLocation>
</comment>
<accession>A0A7D6CSF6</accession>
<keyword evidence="7" id="KW-0436">Ligase</keyword>
<feature type="transmembrane region" description="Helical" evidence="5">
    <location>
        <begin position="72"/>
        <end position="93"/>
    </location>
</feature>
<dbReference type="Pfam" id="PF04932">
    <property type="entry name" value="Wzy_C"/>
    <property type="match status" value="1"/>
</dbReference>
<proteinExistence type="predicted"/>
<organism evidence="7 8">
    <name type="scientific">Natrinema zhouii</name>
    <dbReference type="NCBI Taxonomy" id="1710539"/>
    <lineage>
        <taxon>Archaea</taxon>
        <taxon>Methanobacteriati</taxon>
        <taxon>Methanobacteriota</taxon>
        <taxon>Stenosarchaea group</taxon>
        <taxon>Halobacteria</taxon>
        <taxon>Halobacteriales</taxon>
        <taxon>Natrialbaceae</taxon>
        <taxon>Natrinema</taxon>
    </lineage>
</organism>
<feature type="transmembrane region" description="Helical" evidence="5">
    <location>
        <begin position="105"/>
        <end position="122"/>
    </location>
</feature>
<feature type="transmembrane region" description="Helical" evidence="5">
    <location>
        <begin position="297"/>
        <end position="317"/>
    </location>
</feature>
<evidence type="ECO:0000256" key="1">
    <source>
        <dbReference type="ARBA" id="ARBA00004141"/>
    </source>
</evidence>
<dbReference type="InterPro" id="IPR051533">
    <property type="entry name" value="WaaL-like"/>
</dbReference>
<feature type="transmembrane region" description="Helical" evidence="5">
    <location>
        <begin position="174"/>
        <end position="204"/>
    </location>
</feature>
<dbReference type="Proteomes" id="UP000510869">
    <property type="component" value="Chromosome"/>
</dbReference>
<evidence type="ECO:0000256" key="3">
    <source>
        <dbReference type="ARBA" id="ARBA00022989"/>
    </source>
</evidence>
<protein>
    <submittedName>
        <fullName evidence="7">O-antigen ligase family protein</fullName>
    </submittedName>
</protein>
<feature type="transmembrane region" description="Helical" evidence="5">
    <location>
        <begin position="329"/>
        <end position="358"/>
    </location>
</feature>
<dbReference type="PANTHER" id="PTHR37422">
    <property type="entry name" value="TEICHURONIC ACID BIOSYNTHESIS PROTEIN TUAE"/>
    <property type="match status" value="1"/>
</dbReference>
<dbReference type="KEGG" id="nay:HYG81_04150"/>
<evidence type="ECO:0000259" key="6">
    <source>
        <dbReference type="Pfam" id="PF04932"/>
    </source>
</evidence>
<gene>
    <name evidence="7" type="ORF">HYG81_04150</name>
</gene>
<feature type="transmembrane region" description="Helical" evidence="5">
    <location>
        <begin position="47"/>
        <end position="66"/>
    </location>
</feature>
<feature type="transmembrane region" description="Helical" evidence="5">
    <location>
        <begin position="142"/>
        <end position="162"/>
    </location>
</feature>
<name>A0A7D6CSF6_9EURY</name>
<keyword evidence="3 5" id="KW-1133">Transmembrane helix</keyword>
<dbReference type="EMBL" id="CP059154">
    <property type="protein sequence ID" value="QLK26811.1"/>
    <property type="molecule type" value="Genomic_DNA"/>
</dbReference>
<dbReference type="GeneID" id="56142369"/>
<dbReference type="AlphaFoldDB" id="A0A7D6CSF6"/>
<evidence type="ECO:0000256" key="2">
    <source>
        <dbReference type="ARBA" id="ARBA00022692"/>
    </source>
</evidence>
<dbReference type="GO" id="GO:0016874">
    <property type="term" value="F:ligase activity"/>
    <property type="evidence" value="ECO:0007669"/>
    <property type="project" value="UniProtKB-KW"/>
</dbReference>
<dbReference type="RefSeq" id="WP_180841982.1">
    <property type="nucleotide sequence ID" value="NZ_CP059154.1"/>
</dbReference>
<dbReference type="InterPro" id="IPR007016">
    <property type="entry name" value="O-antigen_ligase-rel_domated"/>
</dbReference>
<reference evidence="7 8" key="1">
    <citation type="submission" date="2020-07" db="EMBL/GenBank/DDBJ databases">
        <title>Natrinema (YPL30) sp. nov. and Haloterrigena xxxxxx (YPL8) sp. nov., isolated from a salt mine.</title>
        <authorList>
            <person name="Cui H."/>
        </authorList>
    </citation>
    <scope>NUCLEOTIDE SEQUENCE [LARGE SCALE GENOMIC DNA]</scope>
    <source>
        <strain evidence="7 8">YPL13</strain>
    </source>
</reference>
<sequence>MTSLTKKIDITISSSVFTVVIIGLYTTYLTYMLIYDERTWKVPKRELLLALTLLIIVAIRIFSGGYSSKSLLFFPVYTAVILLTNLFIVPQAVSSDILFGTISRITAIFALLAIPIWFFAPIDVGVIKLIRWDDSFLQISSIFANPNALAKFAMVGFFGALLEYNRYQTNVARVLLLITTIVVLLSYSRAVIVGIVIAMIVYFIQTRISSSAAILCVSGLFAGLFCFLTIIYFGWIPFVLNDIHFSGRLIIWEGVVNSLKGEKFWIGYGFMPASETIDPYLPERWHNHGPHNAYYRWWLRGGIVTVITFLLLFWGTIFRHYQAPQTNPAIGALGVAWAIVFLFDASLLIGAGIFPVLISLSLGYLIMDTANIDSTAPDVQS</sequence>
<dbReference type="PANTHER" id="PTHR37422:SF13">
    <property type="entry name" value="LIPOPOLYSACCHARIDE BIOSYNTHESIS PROTEIN PA4999-RELATED"/>
    <property type="match status" value="1"/>
</dbReference>